<dbReference type="Gene3D" id="1.10.3210.10">
    <property type="entry name" value="Hypothetical protein af1432"/>
    <property type="match status" value="1"/>
</dbReference>
<gene>
    <name evidence="1" type="ORF">ACFOPQ_05600</name>
</gene>
<accession>A0ABV8A3H7</accession>
<reference evidence="2" key="1">
    <citation type="journal article" date="2019" name="Int. J. Syst. Evol. Microbiol.">
        <title>The Global Catalogue of Microorganisms (GCM) 10K type strain sequencing project: providing services to taxonomists for standard genome sequencing and annotation.</title>
        <authorList>
            <consortium name="The Broad Institute Genomics Platform"/>
            <consortium name="The Broad Institute Genome Sequencing Center for Infectious Disease"/>
            <person name="Wu L."/>
            <person name="Ma J."/>
        </authorList>
    </citation>
    <scope>NUCLEOTIDE SEQUENCE [LARGE SCALE GENOMIC DNA]</scope>
    <source>
        <strain evidence="2">CCTCC AB 2013263</strain>
    </source>
</reference>
<evidence type="ECO:0000313" key="2">
    <source>
        <dbReference type="Proteomes" id="UP001595748"/>
    </source>
</evidence>
<dbReference type="SUPFAM" id="SSF109604">
    <property type="entry name" value="HD-domain/PDEase-like"/>
    <property type="match status" value="1"/>
</dbReference>
<dbReference type="PIRSF" id="PIRSF035170">
    <property type="entry name" value="HD_phosphohydro"/>
    <property type="match status" value="1"/>
</dbReference>
<keyword evidence="2" id="KW-1185">Reference proteome</keyword>
<proteinExistence type="predicted"/>
<evidence type="ECO:0000313" key="1">
    <source>
        <dbReference type="EMBL" id="MFC3860238.1"/>
    </source>
</evidence>
<dbReference type="RefSeq" id="WP_380076390.1">
    <property type="nucleotide sequence ID" value="NZ_JBHRZF010000052.1"/>
</dbReference>
<dbReference type="PANTHER" id="PTHR21174:SF0">
    <property type="entry name" value="HD PHOSPHOHYDROLASE FAMILY PROTEIN-RELATED"/>
    <property type="match status" value="1"/>
</dbReference>
<name>A0ABV8A3H7_9DEIO</name>
<comment type="caution">
    <text evidence="1">The sequence shown here is derived from an EMBL/GenBank/DDBJ whole genome shotgun (WGS) entry which is preliminary data.</text>
</comment>
<sequence>MLTPTLALAVWGHDLVYDPRKHDNEQRSAEVFDNWLQTQDAPEELRKQIRTLILATRHTSPPYSHEEALLVDADLSILAAPAEEFQAYEEGIRREYAHVPALFYRAGRRRVLQAFLNRERIYTTPEFSELEEQARRNLQASLRNLQ</sequence>
<organism evidence="1 2">
    <name type="scientific">Deinococcus antarcticus</name>
    <dbReference type="NCBI Taxonomy" id="1298767"/>
    <lineage>
        <taxon>Bacteria</taxon>
        <taxon>Thermotogati</taxon>
        <taxon>Deinococcota</taxon>
        <taxon>Deinococci</taxon>
        <taxon>Deinococcales</taxon>
        <taxon>Deinococcaceae</taxon>
        <taxon>Deinococcus</taxon>
    </lineage>
</organism>
<protein>
    <submittedName>
        <fullName evidence="1">Phosphohydrolase</fullName>
    </submittedName>
</protein>
<dbReference type="PANTHER" id="PTHR21174">
    <property type="match status" value="1"/>
</dbReference>
<dbReference type="EMBL" id="JBHRZF010000052">
    <property type="protein sequence ID" value="MFC3860238.1"/>
    <property type="molecule type" value="Genomic_DNA"/>
</dbReference>
<dbReference type="Proteomes" id="UP001595748">
    <property type="component" value="Unassembled WGS sequence"/>
</dbReference>
<dbReference type="InterPro" id="IPR009218">
    <property type="entry name" value="HD_phosphohydro"/>
</dbReference>